<dbReference type="SUPFAM" id="SSF48452">
    <property type="entry name" value="TPR-like"/>
    <property type="match status" value="2"/>
</dbReference>
<dbReference type="InterPro" id="IPR011990">
    <property type="entry name" value="TPR-like_helical_dom_sf"/>
</dbReference>
<gene>
    <name evidence="4" type="ORF">SAMN02745704_02485</name>
</gene>
<evidence type="ECO:0000313" key="4">
    <source>
        <dbReference type="EMBL" id="SKA93581.1"/>
    </source>
</evidence>
<accession>A0A1T4XX29</accession>
<dbReference type="InterPro" id="IPR051012">
    <property type="entry name" value="CellSynth/LPSAsmb/PSIAsmb"/>
</dbReference>
<keyword evidence="5" id="KW-1185">Reference proteome</keyword>
<dbReference type="PROSITE" id="PS50005">
    <property type="entry name" value="TPR"/>
    <property type="match status" value="1"/>
</dbReference>
<sequence>MNSLAVRDSLYPHADSGRARSRVGALAALLLLLALAQLCGCAPRRQAVDPAETAPDIAPPKISQDAELTYNYLLFQDQISELERLTRTGRVLREDETRVMELQENAARVADSILEVRPSPEMFVDKASLFFNTEQIGRARRILSQGLRQFPENRPLVAALVNAYLMENNVENAVLLLEEYLLSAPEDHQMRQRLAGVLIDAQEYARGLDQLNVIPKAERNKVTLYLQARAESRLGRQRQALRTLDRALELDPYYYEAWAEMAYQRELDNDLPGAIKAYEQLLKLGGPEEEIRTRLVTLQLKLNSVDAALKTAMDGPAEKAYLLSTAGGFLNQGFPAQASAVLDTLAGFDPVPSEFYFYKAVIAFEAEQNIEKALEYLDKVPAGDDRYDDALEFRIQILHTLKRPEEVLKLLHEGQKVYPDNVGFYQMEAEYWMDREDIPQALGALERGLEQRSDNPDLLYRYGALLDESGQRHKGLEVMERIITANPRHADALNYIGYTLAQEGRDLKRAQVLVENALMEEPDNGYILDSLAWVHYKAGALSKAWEVIQRAVREVPSEPTLWEHYGDIAAALGKKVSALEGYRKAIQFGAEDVEAVKAKIKSL</sequence>
<dbReference type="SMART" id="SM00028">
    <property type="entry name" value="TPR"/>
    <property type="match status" value="9"/>
</dbReference>
<feature type="repeat" description="TPR" evidence="3">
    <location>
        <begin position="221"/>
        <end position="254"/>
    </location>
</feature>
<dbReference type="RefSeq" id="WP_078718025.1">
    <property type="nucleotide sequence ID" value="NZ_FUYC01000017.1"/>
</dbReference>
<dbReference type="STRING" id="1121449.SAMN02745704_02485"/>
<dbReference type="Gene3D" id="1.25.40.10">
    <property type="entry name" value="Tetratricopeptide repeat domain"/>
    <property type="match status" value="2"/>
</dbReference>
<dbReference type="OrthoDB" id="9766710at2"/>
<protein>
    <submittedName>
        <fullName evidence="4">Tfp pilus assembly protein PilF</fullName>
    </submittedName>
</protein>
<proteinExistence type="predicted"/>
<reference evidence="4 5" key="1">
    <citation type="submission" date="2017-02" db="EMBL/GenBank/DDBJ databases">
        <authorList>
            <person name="Peterson S.W."/>
        </authorList>
    </citation>
    <scope>NUCLEOTIDE SEQUENCE [LARGE SCALE GENOMIC DNA]</scope>
    <source>
        <strain evidence="4 5">DSM 16080</strain>
    </source>
</reference>
<evidence type="ECO:0000313" key="5">
    <source>
        <dbReference type="Proteomes" id="UP000190027"/>
    </source>
</evidence>
<dbReference type="PANTHER" id="PTHR45586:SF16">
    <property type="entry name" value="DOMAIN PROTEIN, PUTATIVE-RELATED"/>
    <property type="match status" value="1"/>
</dbReference>
<dbReference type="AlphaFoldDB" id="A0A1T4XX29"/>
<keyword evidence="2 3" id="KW-0802">TPR repeat</keyword>
<dbReference type="Proteomes" id="UP000190027">
    <property type="component" value="Unassembled WGS sequence"/>
</dbReference>
<dbReference type="Pfam" id="PF14559">
    <property type="entry name" value="TPR_19"/>
    <property type="match status" value="1"/>
</dbReference>
<evidence type="ECO:0000256" key="3">
    <source>
        <dbReference type="PROSITE-ProRule" id="PRU00339"/>
    </source>
</evidence>
<dbReference type="PANTHER" id="PTHR45586">
    <property type="entry name" value="TPR REPEAT-CONTAINING PROTEIN PA4667"/>
    <property type="match status" value="1"/>
</dbReference>
<evidence type="ECO:0000256" key="1">
    <source>
        <dbReference type="ARBA" id="ARBA00022737"/>
    </source>
</evidence>
<keyword evidence="1" id="KW-0677">Repeat</keyword>
<name>A0A1T4XX29_9BACT</name>
<dbReference type="InterPro" id="IPR019734">
    <property type="entry name" value="TPR_rpt"/>
</dbReference>
<organism evidence="4 5">
    <name type="scientific">Paucidesulfovibrio gracilis DSM 16080</name>
    <dbReference type="NCBI Taxonomy" id="1121449"/>
    <lineage>
        <taxon>Bacteria</taxon>
        <taxon>Pseudomonadati</taxon>
        <taxon>Thermodesulfobacteriota</taxon>
        <taxon>Desulfovibrionia</taxon>
        <taxon>Desulfovibrionales</taxon>
        <taxon>Desulfovibrionaceae</taxon>
        <taxon>Paucidesulfovibrio</taxon>
    </lineage>
</organism>
<dbReference type="EMBL" id="FUYC01000017">
    <property type="protein sequence ID" value="SKA93581.1"/>
    <property type="molecule type" value="Genomic_DNA"/>
</dbReference>
<evidence type="ECO:0000256" key="2">
    <source>
        <dbReference type="ARBA" id="ARBA00022803"/>
    </source>
</evidence>
<dbReference type="Pfam" id="PF13432">
    <property type="entry name" value="TPR_16"/>
    <property type="match status" value="3"/>
</dbReference>